<comment type="caution">
    <text evidence="1">The sequence shown here is derived from an EMBL/GenBank/DDBJ whole genome shotgun (WGS) entry which is preliminary data.</text>
</comment>
<organism evidence="1 2">
    <name type="scientific">Bifidobacterium bifidum</name>
    <dbReference type="NCBI Taxonomy" id="1681"/>
    <lineage>
        <taxon>Bacteria</taxon>
        <taxon>Bacillati</taxon>
        <taxon>Actinomycetota</taxon>
        <taxon>Actinomycetes</taxon>
        <taxon>Bifidobacteriales</taxon>
        <taxon>Bifidobacteriaceae</taxon>
        <taxon>Bifidobacterium</taxon>
    </lineage>
</organism>
<dbReference type="PATRIC" id="fig|1681.53.peg.175"/>
<dbReference type="Proteomes" id="UP000070092">
    <property type="component" value="Unassembled WGS sequence"/>
</dbReference>
<dbReference type="EMBL" id="LRPO01000006">
    <property type="protein sequence ID" value="KWZ82630.1"/>
    <property type="molecule type" value="Genomic_DNA"/>
</dbReference>
<accession>A0A133KTM4</accession>
<reference evidence="1 2" key="1">
    <citation type="submission" date="2016-01" db="EMBL/GenBank/DDBJ databases">
        <authorList>
            <person name="Oliw E.H."/>
        </authorList>
    </citation>
    <scope>NUCLEOTIDE SEQUENCE [LARGE SCALE GENOMIC DNA]</scope>
    <source>
        <strain evidence="1 2">MJR8628B</strain>
    </source>
</reference>
<gene>
    <name evidence="1" type="ORF">HMPREF3196_00180</name>
</gene>
<evidence type="ECO:0000313" key="1">
    <source>
        <dbReference type="EMBL" id="KWZ82630.1"/>
    </source>
</evidence>
<proteinExistence type="predicted"/>
<protein>
    <submittedName>
        <fullName evidence="1">Uncharacterized protein</fullName>
    </submittedName>
</protein>
<evidence type="ECO:0000313" key="2">
    <source>
        <dbReference type="Proteomes" id="UP000070092"/>
    </source>
</evidence>
<sequence length="51" mass="5519">MKGDEGVETGKESANSALLGNITRKSNSQIMYVISVKSGYATARSKTFKTY</sequence>
<dbReference type="AlphaFoldDB" id="A0A133KTM4"/>
<name>A0A133KTM4_BIFBI</name>